<name>A0A3N2RBL1_LYSEN</name>
<comment type="caution">
    <text evidence="2">The sequence shown here is derived from an EMBL/GenBank/DDBJ whole genome shotgun (WGS) entry which is preliminary data.</text>
</comment>
<evidence type="ECO:0000313" key="3">
    <source>
        <dbReference type="Proteomes" id="UP000275910"/>
    </source>
</evidence>
<organism evidence="2 3">
    <name type="scientific">Lysobacter enzymogenes</name>
    <dbReference type="NCBI Taxonomy" id="69"/>
    <lineage>
        <taxon>Bacteria</taxon>
        <taxon>Pseudomonadati</taxon>
        <taxon>Pseudomonadota</taxon>
        <taxon>Gammaproteobacteria</taxon>
        <taxon>Lysobacterales</taxon>
        <taxon>Lysobacteraceae</taxon>
        <taxon>Lysobacter</taxon>
    </lineage>
</organism>
<keyword evidence="1" id="KW-0812">Transmembrane</keyword>
<keyword evidence="1" id="KW-0472">Membrane</keyword>
<reference evidence="2 3" key="1">
    <citation type="submission" date="2018-10" db="EMBL/GenBank/DDBJ databases">
        <title>The genome of Lysobacter enzymogenes OH11.</title>
        <authorList>
            <person name="Liu F."/>
            <person name="Zhao Y."/>
            <person name="Qian G."/>
            <person name="Chen Y."/>
            <person name="Xu H."/>
        </authorList>
    </citation>
    <scope>NUCLEOTIDE SEQUENCE [LARGE SCALE GENOMIC DNA]</scope>
    <source>
        <strain evidence="2 3">OH11</strain>
    </source>
</reference>
<gene>
    <name evidence="2" type="ORF">D9T17_22040</name>
</gene>
<evidence type="ECO:0000256" key="1">
    <source>
        <dbReference type="SAM" id="Phobius"/>
    </source>
</evidence>
<dbReference type="RefSeq" id="WP_123649452.1">
    <property type="nucleotide sequence ID" value="NZ_RCTY01000055.1"/>
</dbReference>
<dbReference type="AlphaFoldDB" id="A0A3N2RBL1"/>
<feature type="transmembrane region" description="Helical" evidence="1">
    <location>
        <begin position="205"/>
        <end position="223"/>
    </location>
</feature>
<dbReference type="EMBL" id="RCTY01000055">
    <property type="protein sequence ID" value="ROU04803.1"/>
    <property type="molecule type" value="Genomic_DNA"/>
</dbReference>
<sequence>MSLEPGLFVPTRADALIRGQRKVEAIKAVLDANPGASLRAAKDAVEARVEALLAGSASSSSSPAGETRETAGLPAAALEALQRGRTIEAIKWVRLAHDVDLRTAKQRVEAHLRGDAGAEVGTVAAPPDAAASAPDELPADVVSLLRGGDRGAAWQRLERKYGATATEALRRIGDYEMARKRGGRGDAAAAAVGSTVVRGGDRGKLALWALLAAVAALAVVWVLW</sequence>
<evidence type="ECO:0000313" key="2">
    <source>
        <dbReference type="EMBL" id="ROU04803.1"/>
    </source>
</evidence>
<accession>A0A3N2RBL1</accession>
<proteinExistence type="predicted"/>
<evidence type="ECO:0008006" key="4">
    <source>
        <dbReference type="Google" id="ProtNLM"/>
    </source>
</evidence>
<protein>
    <recommendedName>
        <fullName evidence="4">Ribosomal protein L7/L12 C-terminal domain-containing protein</fullName>
    </recommendedName>
</protein>
<keyword evidence="1" id="KW-1133">Transmembrane helix</keyword>
<dbReference type="Proteomes" id="UP000275910">
    <property type="component" value="Unassembled WGS sequence"/>
</dbReference>